<reference evidence="2 3" key="1">
    <citation type="journal article" date="2016" name="Fungal Biol.">
        <title>The genome of Xylona heveae provides a window into fungal endophytism.</title>
        <authorList>
            <person name="Gazis R."/>
            <person name="Kuo A."/>
            <person name="Riley R."/>
            <person name="LaButti K."/>
            <person name="Lipzen A."/>
            <person name="Lin J."/>
            <person name="Amirebrahimi M."/>
            <person name="Hesse C.N."/>
            <person name="Spatafora J.W."/>
            <person name="Henrissat B."/>
            <person name="Hainaut M."/>
            <person name="Grigoriev I.V."/>
            <person name="Hibbett D.S."/>
        </authorList>
    </citation>
    <scope>NUCLEOTIDE SEQUENCE [LARGE SCALE GENOMIC DNA]</scope>
    <source>
        <strain evidence="2 3">TC161</strain>
    </source>
</reference>
<dbReference type="AlphaFoldDB" id="A0A165GGJ6"/>
<keyword evidence="3" id="KW-1185">Reference proteome</keyword>
<name>A0A165GGJ6_XYLHT</name>
<evidence type="ECO:0000313" key="2">
    <source>
        <dbReference type="EMBL" id="KZF22160.1"/>
    </source>
</evidence>
<dbReference type="Proteomes" id="UP000076632">
    <property type="component" value="Unassembled WGS sequence"/>
</dbReference>
<dbReference type="GeneID" id="28899463"/>
<feature type="region of interest" description="Disordered" evidence="1">
    <location>
        <begin position="91"/>
        <end position="115"/>
    </location>
</feature>
<proteinExistence type="predicted"/>
<sequence>MICALEVPEQLGGAAVTLSSATFLHFVFKRSQWRLGWVEKFQPSLNQHGPEITWSTENARQHHDQAVRVTSSWNMGFLILTIQGPLPFNQRNLDDETDRSGRGDRALWGKEAGQSPKRAKRTFSHLRGCLMAFTWTSGILRNGFLQVLDVQHRDSRPKLGIWNKGSVAMDGLISDN</sequence>
<organism evidence="2 3">
    <name type="scientific">Xylona heveae (strain CBS 132557 / TC161)</name>
    <dbReference type="NCBI Taxonomy" id="1328760"/>
    <lineage>
        <taxon>Eukaryota</taxon>
        <taxon>Fungi</taxon>
        <taxon>Dikarya</taxon>
        <taxon>Ascomycota</taxon>
        <taxon>Pezizomycotina</taxon>
        <taxon>Xylonomycetes</taxon>
        <taxon>Xylonales</taxon>
        <taxon>Xylonaceae</taxon>
        <taxon>Xylona</taxon>
    </lineage>
</organism>
<accession>A0A165GGJ6</accession>
<dbReference type="EMBL" id="KV407459">
    <property type="protein sequence ID" value="KZF22160.1"/>
    <property type="molecule type" value="Genomic_DNA"/>
</dbReference>
<evidence type="ECO:0000256" key="1">
    <source>
        <dbReference type="SAM" id="MobiDB-lite"/>
    </source>
</evidence>
<dbReference type="RefSeq" id="XP_018187715.1">
    <property type="nucleotide sequence ID" value="XM_018334326.1"/>
</dbReference>
<dbReference type="InParanoid" id="A0A165GGJ6"/>
<evidence type="ECO:0000313" key="3">
    <source>
        <dbReference type="Proteomes" id="UP000076632"/>
    </source>
</evidence>
<gene>
    <name evidence="2" type="ORF">L228DRAFT_261372</name>
</gene>
<feature type="compositionally biased region" description="Basic and acidic residues" evidence="1">
    <location>
        <begin position="92"/>
        <end position="108"/>
    </location>
</feature>
<protein>
    <submittedName>
        <fullName evidence="2">Uncharacterized protein</fullName>
    </submittedName>
</protein>